<dbReference type="InterPro" id="IPR036961">
    <property type="entry name" value="Kinesin_motor_dom_sf"/>
</dbReference>
<dbReference type="InterPro" id="IPR001752">
    <property type="entry name" value="Kinesin_motor_dom"/>
</dbReference>
<feature type="compositionally biased region" description="Polar residues" evidence="8">
    <location>
        <begin position="1046"/>
        <end position="1056"/>
    </location>
</feature>
<keyword evidence="2 6" id="KW-0547">Nucleotide-binding</keyword>
<proteinExistence type="inferred from homology"/>
<dbReference type="GO" id="GO:0008017">
    <property type="term" value="F:microtubule binding"/>
    <property type="evidence" value="ECO:0007669"/>
    <property type="project" value="InterPro"/>
</dbReference>
<evidence type="ECO:0000256" key="6">
    <source>
        <dbReference type="PROSITE-ProRule" id="PRU00283"/>
    </source>
</evidence>
<dbReference type="PANTHER" id="PTHR47968">
    <property type="entry name" value="CENTROMERE PROTEIN E"/>
    <property type="match status" value="1"/>
</dbReference>
<dbReference type="InterPro" id="IPR019821">
    <property type="entry name" value="Kinesin_motor_CS"/>
</dbReference>
<feature type="region of interest" description="Disordered" evidence="8">
    <location>
        <begin position="677"/>
        <end position="793"/>
    </location>
</feature>
<dbReference type="OrthoDB" id="3176171at2759"/>
<accession>A0A316W248</accession>
<dbReference type="CDD" id="cd22249">
    <property type="entry name" value="UDM1_RNF168_RNF169-like"/>
    <property type="match status" value="1"/>
</dbReference>
<evidence type="ECO:0000256" key="3">
    <source>
        <dbReference type="ARBA" id="ARBA00022840"/>
    </source>
</evidence>
<sequence>MADSSISVAVRIRPFSAKEAAQLAPEDQPAPFLGDGGLSVGSPAKAGPSSGARTRFLRPIIQPVDDKVLIFDPPDTNPISRLHSNSFGVGAKKYKDVRYAFDRVLDQHVGQEEVFQVTTKPLLDGILNGYNASVFAYGATGCGKTHTISGSQTDPGVIFLTMKELYARINDVREESEVDLRLSYLEIYNETIRDLLSAEPTPAAGGGLSLREDSANKISVVGITELTPESPEDVLEAIVEGNKRRTMSPTEANAVSSRSHAVLQVNVTQRPRASGMTTETTSASLSIIDLAGSERASATANSGARMKEGANINKSLLALGNCISALCATAGSRRAHIPYRNSKLTRLLKFSLGGNCKTVMIVCVSPSSAHYDETHNTLKYANQAKNIRTKVTRNMLNVDRHVAQYVQAIHELQEENKELKRKLEERGVLEKESEKRKREEVARELDEASKRMRDSTDNVKRQIIDKAHYLAQIDGATRRLVPLRSALSQLPVEEQDGSAEAAAERALLTALIIRVEARANDAAALESARTLENSVQMHKGVVHAATHNYKLDNDATLRIRAQGDALLREVETARETRLNETLKQDMDVTAQDFAHAIAAAARATAVLKEAAGELQYRSTNIDDAKLNEEESIKDFLARLAASHRAVSAVNDQAFESFVGAVTPVVHLAPPEKRRIVTGLRPQRRSNRPSNAGLRSIPNIAISGPVPSGSPGRGPARRARQSLALPRIAGSPSKATRVSTASASLTAPTAASMARAHLVASPRKRGRTSAAGSRRQSFLGPNRAASRPSSALPIAVPEKAKKAFRWADEAGEGYIDDARHLHSVLSAAGSSSTDSQPGSSADGNSSPSAAHALAQASAAEPSSAISSSPEDPVSSGTEWEDELTALMGPAVSRRTTSAAPRPPGMPSSGTSASIFDRNALARRAATNAATAFNDSPTEQDIARQMGLTFPSSSTMGAIPRTRTFSVPARPDVLPRPSRAPFAELSVPSQETTETGAVRSSPYKRPRDSTVGPIRARKGKRSSLPRLADAVIGGPRSSGSPRVASGPASMTHSNTTTRMGPPMNTAARAGQRDGGASNHPRSTGDVSFQSADMSNSSVSFAGVPPRQRTGSGLSFGGNKNNLNLKSGGPPNSFRITAAR</sequence>
<keyword evidence="5 6" id="KW-0505">Motor protein</keyword>
<feature type="compositionally biased region" description="Low complexity" evidence="8">
    <location>
        <begin position="702"/>
        <end position="713"/>
    </location>
</feature>
<feature type="region of interest" description="Disordered" evidence="8">
    <location>
        <begin position="825"/>
        <end position="877"/>
    </location>
</feature>
<name>A0A316W248_9BASI</name>
<keyword evidence="1" id="KW-0493">Microtubule</keyword>
<dbReference type="Gene3D" id="3.40.850.10">
    <property type="entry name" value="Kinesin motor domain"/>
    <property type="match status" value="1"/>
</dbReference>
<feature type="region of interest" description="Disordered" evidence="8">
    <location>
        <begin position="891"/>
        <end position="1137"/>
    </location>
</feature>
<evidence type="ECO:0000313" key="10">
    <source>
        <dbReference type="EMBL" id="PWN42631.1"/>
    </source>
</evidence>
<feature type="compositionally biased region" description="Polar residues" evidence="8">
    <location>
        <begin position="1077"/>
        <end position="1097"/>
    </location>
</feature>
<dbReference type="CDD" id="cd01370">
    <property type="entry name" value="KISc_KIP3_like"/>
    <property type="match status" value="1"/>
</dbReference>
<evidence type="ECO:0000256" key="2">
    <source>
        <dbReference type="ARBA" id="ARBA00022741"/>
    </source>
</evidence>
<dbReference type="PRINTS" id="PR00380">
    <property type="entry name" value="KINESINHEAVY"/>
</dbReference>
<dbReference type="AlphaFoldDB" id="A0A316W248"/>
<feature type="compositionally biased region" description="Low complexity" evidence="8">
    <location>
        <begin position="738"/>
        <end position="753"/>
    </location>
</feature>
<dbReference type="SMART" id="SM00129">
    <property type="entry name" value="KISc"/>
    <property type="match status" value="1"/>
</dbReference>
<comment type="similarity">
    <text evidence="6">Belongs to the TRAFAC class myosin-kinesin ATPase superfamily. Kinesin family.</text>
</comment>
<dbReference type="InterPro" id="IPR027640">
    <property type="entry name" value="Kinesin-like_fam"/>
</dbReference>
<feature type="binding site" evidence="6">
    <location>
        <begin position="138"/>
        <end position="145"/>
    </location>
    <ligand>
        <name>ATP</name>
        <dbReference type="ChEBI" id="CHEBI:30616"/>
    </ligand>
</feature>
<evidence type="ECO:0000256" key="8">
    <source>
        <dbReference type="SAM" id="MobiDB-lite"/>
    </source>
</evidence>
<dbReference type="Proteomes" id="UP000245783">
    <property type="component" value="Unassembled WGS sequence"/>
</dbReference>
<dbReference type="InterPro" id="IPR027417">
    <property type="entry name" value="P-loop_NTPase"/>
</dbReference>
<evidence type="ECO:0000313" key="11">
    <source>
        <dbReference type="Proteomes" id="UP000245783"/>
    </source>
</evidence>
<keyword evidence="11" id="KW-1185">Reference proteome</keyword>
<feature type="compositionally biased region" description="Low complexity" evidence="8">
    <location>
        <begin position="829"/>
        <end position="874"/>
    </location>
</feature>
<dbReference type="GeneID" id="37032015"/>
<feature type="coiled-coil region" evidence="7">
    <location>
        <begin position="402"/>
        <end position="458"/>
    </location>
</feature>
<dbReference type="PROSITE" id="PS00411">
    <property type="entry name" value="KINESIN_MOTOR_1"/>
    <property type="match status" value="1"/>
</dbReference>
<evidence type="ECO:0000256" key="4">
    <source>
        <dbReference type="ARBA" id="ARBA00023054"/>
    </source>
</evidence>
<reference evidence="10 11" key="1">
    <citation type="journal article" date="2018" name="Mol. Biol. Evol.">
        <title>Broad Genomic Sampling Reveals a Smut Pathogenic Ancestry of the Fungal Clade Ustilaginomycotina.</title>
        <authorList>
            <person name="Kijpornyongpan T."/>
            <person name="Mondo S.J."/>
            <person name="Barry K."/>
            <person name="Sandor L."/>
            <person name="Lee J."/>
            <person name="Lipzen A."/>
            <person name="Pangilinan J."/>
            <person name="LaButti K."/>
            <person name="Hainaut M."/>
            <person name="Henrissat B."/>
            <person name="Grigoriev I.V."/>
            <person name="Spatafora J.W."/>
            <person name="Aime M.C."/>
        </authorList>
    </citation>
    <scope>NUCLEOTIDE SEQUENCE [LARGE SCALE GENOMIC DNA]</scope>
    <source>
        <strain evidence="10 11">MCA 4658</strain>
    </source>
</reference>
<evidence type="ECO:0000256" key="1">
    <source>
        <dbReference type="ARBA" id="ARBA00022701"/>
    </source>
</evidence>
<feature type="domain" description="Kinesin motor" evidence="9">
    <location>
        <begin position="5"/>
        <end position="387"/>
    </location>
</feature>
<evidence type="ECO:0000256" key="7">
    <source>
        <dbReference type="SAM" id="Coils"/>
    </source>
</evidence>
<organism evidence="10 11">
    <name type="scientific">Ceraceosorus guamensis</name>
    <dbReference type="NCBI Taxonomy" id="1522189"/>
    <lineage>
        <taxon>Eukaryota</taxon>
        <taxon>Fungi</taxon>
        <taxon>Dikarya</taxon>
        <taxon>Basidiomycota</taxon>
        <taxon>Ustilaginomycotina</taxon>
        <taxon>Exobasidiomycetes</taxon>
        <taxon>Ceraceosorales</taxon>
        <taxon>Ceraceosoraceae</taxon>
        <taxon>Ceraceosorus</taxon>
    </lineage>
</organism>
<dbReference type="InParanoid" id="A0A316W248"/>
<dbReference type="PROSITE" id="PS50067">
    <property type="entry name" value="KINESIN_MOTOR_2"/>
    <property type="match status" value="1"/>
</dbReference>
<dbReference type="RefSeq" id="XP_025369791.1">
    <property type="nucleotide sequence ID" value="XM_025510145.1"/>
</dbReference>
<feature type="region of interest" description="Disordered" evidence="8">
    <location>
        <begin position="19"/>
        <end position="52"/>
    </location>
</feature>
<evidence type="ECO:0000256" key="5">
    <source>
        <dbReference type="ARBA" id="ARBA00023175"/>
    </source>
</evidence>
<dbReference type="PANTHER" id="PTHR47968:SF13">
    <property type="entry name" value="KINESIN-LIKE PROTEIN KIF19 ISOFORM X1"/>
    <property type="match status" value="1"/>
</dbReference>
<dbReference type="GO" id="GO:0007018">
    <property type="term" value="P:microtubule-based movement"/>
    <property type="evidence" value="ECO:0007669"/>
    <property type="project" value="InterPro"/>
</dbReference>
<feature type="compositionally biased region" description="Low complexity" evidence="8">
    <location>
        <begin position="916"/>
        <end position="930"/>
    </location>
</feature>
<dbReference type="GO" id="GO:0003777">
    <property type="term" value="F:microtubule motor activity"/>
    <property type="evidence" value="ECO:0007669"/>
    <property type="project" value="InterPro"/>
</dbReference>
<dbReference type="SUPFAM" id="SSF52540">
    <property type="entry name" value="P-loop containing nucleoside triphosphate hydrolases"/>
    <property type="match status" value="1"/>
</dbReference>
<evidence type="ECO:0000259" key="9">
    <source>
        <dbReference type="PROSITE" id="PS50067"/>
    </source>
</evidence>
<dbReference type="Pfam" id="PF00225">
    <property type="entry name" value="Kinesin"/>
    <property type="match status" value="1"/>
</dbReference>
<protein>
    <submittedName>
        <fullName evidence="10">Kinesin-domain-containing protein</fullName>
    </submittedName>
</protein>
<keyword evidence="4 7" id="KW-0175">Coiled coil</keyword>
<dbReference type="GO" id="GO:0005524">
    <property type="term" value="F:ATP binding"/>
    <property type="evidence" value="ECO:0007669"/>
    <property type="project" value="UniProtKB-UniRule"/>
</dbReference>
<keyword evidence="3 6" id="KW-0067">ATP-binding</keyword>
<feature type="compositionally biased region" description="Low complexity" evidence="8">
    <location>
        <begin position="1108"/>
        <end position="1126"/>
    </location>
</feature>
<dbReference type="EMBL" id="KZ819377">
    <property type="protein sequence ID" value="PWN42631.1"/>
    <property type="molecule type" value="Genomic_DNA"/>
</dbReference>
<dbReference type="STRING" id="1522189.A0A316W248"/>
<gene>
    <name evidence="10" type="ORF">IE81DRAFT_116870</name>
</gene>
<dbReference type="GO" id="GO:0005874">
    <property type="term" value="C:microtubule"/>
    <property type="evidence" value="ECO:0007669"/>
    <property type="project" value="UniProtKB-KW"/>
</dbReference>